<evidence type="ECO:0000256" key="2">
    <source>
        <dbReference type="ARBA" id="ARBA00022692"/>
    </source>
</evidence>
<feature type="transmembrane region" description="Helical" evidence="7">
    <location>
        <begin position="74"/>
        <end position="96"/>
    </location>
</feature>
<proteinExistence type="inferred from homology"/>
<evidence type="ECO:0000256" key="6">
    <source>
        <dbReference type="SAM" id="MobiDB-lite"/>
    </source>
</evidence>
<feature type="transmembrane region" description="Helical" evidence="7">
    <location>
        <begin position="149"/>
        <end position="176"/>
    </location>
</feature>
<feature type="transmembrane region" description="Helical" evidence="7">
    <location>
        <begin position="31"/>
        <end position="54"/>
    </location>
</feature>
<keyword evidence="10" id="KW-1185">Reference proteome</keyword>
<evidence type="ECO:0000256" key="5">
    <source>
        <dbReference type="ARBA" id="ARBA00038359"/>
    </source>
</evidence>
<dbReference type="Proteomes" id="UP000799428">
    <property type="component" value="Unassembled WGS sequence"/>
</dbReference>
<dbReference type="OrthoDB" id="3897607at2759"/>
<dbReference type="PANTHER" id="PTHR33048">
    <property type="entry name" value="PTH11-LIKE INTEGRAL MEMBRANE PROTEIN (AFU_ORTHOLOGUE AFUA_5G11245)"/>
    <property type="match status" value="1"/>
</dbReference>
<evidence type="ECO:0000256" key="1">
    <source>
        <dbReference type="ARBA" id="ARBA00004141"/>
    </source>
</evidence>
<evidence type="ECO:0000313" key="10">
    <source>
        <dbReference type="Proteomes" id="UP000799428"/>
    </source>
</evidence>
<keyword evidence="3 7" id="KW-1133">Transmembrane helix</keyword>
<evidence type="ECO:0000259" key="8">
    <source>
        <dbReference type="Pfam" id="PF20684"/>
    </source>
</evidence>
<feature type="compositionally biased region" description="Low complexity" evidence="6">
    <location>
        <begin position="260"/>
        <end position="272"/>
    </location>
</feature>
<evidence type="ECO:0000256" key="7">
    <source>
        <dbReference type="SAM" id="Phobius"/>
    </source>
</evidence>
<feature type="transmembrane region" description="Helical" evidence="7">
    <location>
        <begin position="188"/>
        <end position="206"/>
    </location>
</feature>
<evidence type="ECO:0000256" key="3">
    <source>
        <dbReference type="ARBA" id="ARBA00022989"/>
    </source>
</evidence>
<dbReference type="EMBL" id="MU005765">
    <property type="protein sequence ID" value="KAF2712908.1"/>
    <property type="molecule type" value="Genomic_DNA"/>
</dbReference>
<protein>
    <submittedName>
        <fullName evidence="9">GPCR, PTH11-type</fullName>
    </submittedName>
</protein>
<reference evidence="9" key="1">
    <citation type="journal article" date="2020" name="Stud. Mycol.">
        <title>101 Dothideomycetes genomes: a test case for predicting lifestyles and emergence of pathogens.</title>
        <authorList>
            <person name="Haridas S."/>
            <person name="Albert R."/>
            <person name="Binder M."/>
            <person name="Bloem J."/>
            <person name="Labutti K."/>
            <person name="Salamov A."/>
            <person name="Andreopoulos B."/>
            <person name="Baker S."/>
            <person name="Barry K."/>
            <person name="Bills G."/>
            <person name="Bluhm B."/>
            <person name="Cannon C."/>
            <person name="Castanera R."/>
            <person name="Culley D."/>
            <person name="Daum C."/>
            <person name="Ezra D."/>
            <person name="Gonzalez J."/>
            <person name="Henrissat B."/>
            <person name="Kuo A."/>
            <person name="Liang C."/>
            <person name="Lipzen A."/>
            <person name="Lutzoni F."/>
            <person name="Magnuson J."/>
            <person name="Mondo S."/>
            <person name="Nolan M."/>
            <person name="Ohm R."/>
            <person name="Pangilinan J."/>
            <person name="Park H.-J."/>
            <person name="Ramirez L."/>
            <person name="Alfaro M."/>
            <person name="Sun H."/>
            <person name="Tritt A."/>
            <person name="Yoshinaga Y."/>
            <person name="Zwiers L.-H."/>
            <person name="Turgeon B."/>
            <person name="Goodwin S."/>
            <person name="Spatafora J."/>
            <person name="Crous P."/>
            <person name="Grigoriev I."/>
        </authorList>
    </citation>
    <scope>NUCLEOTIDE SEQUENCE</scope>
    <source>
        <strain evidence="9">CBS 279.74</strain>
    </source>
</reference>
<evidence type="ECO:0000313" key="9">
    <source>
        <dbReference type="EMBL" id="KAF2712908.1"/>
    </source>
</evidence>
<gene>
    <name evidence="9" type="ORF">K504DRAFT_370384</name>
</gene>
<comment type="similarity">
    <text evidence="5">Belongs to the SAT4 family.</text>
</comment>
<dbReference type="Pfam" id="PF20684">
    <property type="entry name" value="Fung_rhodopsin"/>
    <property type="match status" value="1"/>
</dbReference>
<keyword evidence="2 7" id="KW-0812">Transmembrane</keyword>
<dbReference type="InterPro" id="IPR049326">
    <property type="entry name" value="Rhodopsin_dom_fungi"/>
</dbReference>
<feature type="region of interest" description="Disordered" evidence="6">
    <location>
        <begin position="258"/>
        <end position="300"/>
    </location>
</feature>
<feature type="transmembrane region" description="Helical" evidence="7">
    <location>
        <begin position="226"/>
        <end position="250"/>
    </location>
</feature>
<feature type="domain" description="Rhodopsin" evidence="8">
    <location>
        <begin position="10"/>
        <end position="251"/>
    </location>
</feature>
<comment type="subcellular location">
    <subcellularLocation>
        <location evidence="1">Membrane</location>
        <topology evidence="1">Multi-pass membrane protein</topology>
    </subcellularLocation>
</comment>
<feature type="transmembrane region" description="Helical" evidence="7">
    <location>
        <begin position="108"/>
        <end position="129"/>
    </location>
</feature>
<dbReference type="PANTHER" id="PTHR33048:SF15">
    <property type="entry name" value="INTEGRAL MEMBRANE PROTEIN"/>
    <property type="match status" value="1"/>
</dbReference>
<organism evidence="9 10">
    <name type="scientific">Pleomassaria siparia CBS 279.74</name>
    <dbReference type="NCBI Taxonomy" id="1314801"/>
    <lineage>
        <taxon>Eukaryota</taxon>
        <taxon>Fungi</taxon>
        <taxon>Dikarya</taxon>
        <taxon>Ascomycota</taxon>
        <taxon>Pezizomycotina</taxon>
        <taxon>Dothideomycetes</taxon>
        <taxon>Pleosporomycetidae</taxon>
        <taxon>Pleosporales</taxon>
        <taxon>Pleomassariaceae</taxon>
        <taxon>Pleomassaria</taxon>
    </lineage>
</organism>
<dbReference type="GO" id="GO:0016020">
    <property type="term" value="C:membrane"/>
    <property type="evidence" value="ECO:0007669"/>
    <property type="project" value="UniProtKB-SubCell"/>
</dbReference>
<dbReference type="InterPro" id="IPR052337">
    <property type="entry name" value="SAT4-like"/>
</dbReference>
<dbReference type="AlphaFoldDB" id="A0A6G1KJA0"/>
<name>A0A6G1KJA0_9PLEO</name>
<accession>A0A6G1KJA0</accession>
<evidence type="ECO:0000256" key="4">
    <source>
        <dbReference type="ARBA" id="ARBA00023136"/>
    </source>
</evidence>
<keyword evidence="4 7" id="KW-0472">Membrane</keyword>
<sequence>MSTATAVIALRCYVRLTMLKNARGWTWEDTFIMLGYAAFIGSGGTAVKSAFYGLGTRDSELNAFLTVRCAEYMLYSQLFYGISMPLIKASVVIMLLRFTREKKYRWTLYVMQFIATTMALVGILSLLLFCRPIKAYWNPLLGKCGRFTTLINIGYTWTAVGIATDWTCSIIPWFVVHKLHMSRRTKHTITVILGLGSLASTATIVRAPYIKYYSSPTDRLYWTGHLSIWCTVESGLGLISASLPALRFLLANWLETSRHGSGNKSGSNSKAGYASGKRQGSALHTIGGGERNPGMPLNTLAPGGKDGWWNRLEDDSSDKGIIVQETIVIESSSLSEADIDIGRQQRMR</sequence>